<evidence type="ECO:0000313" key="1">
    <source>
        <dbReference type="EMBL" id="QEV57486.1"/>
    </source>
</evidence>
<dbReference type="Proteomes" id="UP000326505">
    <property type="component" value="Chromosome"/>
</dbReference>
<dbReference type="EMBL" id="CP023690">
    <property type="protein sequence ID" value="QEV57486.1"/>
    <property type="molecule type" value="Genomic_DNA"/>
</dbReference>
<organism evidence="1 2">
    <name type="scientific">Streptomyces spectabilis</name>
    <dbReference type="NCBI Taxonomy" id="68270"/>
    <lineage>
        <taxon>Bacteria</taxon>
        <taxon>Bacillati</taxon>
        <taxon>Actinomycetota</taxon>
        <taxon>Actinomycetes</taxon>
        <taxon>Kitasatosporales</taxon>
        <taxon>Streptomycetaceae</taxon>
        <taxon>Streptomyces</taxon>
    </lineage>
</organism>
<dbReference type="KEGG" id="sspb:CP982_01035"/>
<dbReference type="AlphaFoldDB" id="A0A5P2X4K1"/>
<proteinExistence type="predicted"/>
<name>A0A5P2X4K1_STRST</name>
<accession>A0A5P2X4K1</accession>
<gene>
    <name evidence="1" type="ORF">CP982_01035</name>
</gene>
<reference evidence="1 2" key="1">
    <citation type="submission" date="2017-09" db="EMBL/GenBank/DDBJ databases">
        <authorList>
            <person name="Lee N."/>
            <person name="Cho B.-K."/>
        </authorList>
    </citation>
    <scope>NUCLEOTIDE SEQUENCE [LARGE SCALE GENOMIC DNA]</scope>
    <source>
        <strain evidence="1 2">ATCC 27465</strain>
    </source>
</reference>
<evidence type="ECO:0000313" key="2">
    <source>
        <dbReference type="Proteomes" id="UP000326505"/>
    </source>
</evidence>
<protein>
    <submittedName>
        <fullName evidence="1">Uncharacterized protein</fullName>
    </submittedName>
</protein>
<sequence>MTGTLQWVRWPASSRDCVGAREADLPGGAPHECRLAAARGADDRQEHGPAAVEEVLQRVTPCPPPRQVCEQIPPGGVRRLVDEAHIDVHLFQLGGAEAAGLQATDLDIAQAAQQRGPVAIGEAREAEGQ</sequence>